<name>A0AAJ0DE05_9PEZI</name>
<dbReference type="Pfam" id="PF09174">
    <property type="entry name" value="Maf1"/>
    <property type="match status" value="1"/>
</dbReference>
<organism evidence="2 3">
    <name type="scientific">Extremus antarcticus</name>
    <dbReference type="NCBI Taxonomy" id="702011"/>
    <lineage>
        <taxon>Eukaryota</taxon>
        <taxon>Fungi</taxon>
        <taxon>Dikarya</taxon>
        <taxon>Ascomycota</taxon>
        <taxon>Pezizomycotina</taxon>
        <taxon>Dothideomycetes</taxon>
        <taxon>Dothideomycetidae</taxon>
        <taxon>Mycosphaerellales</taxon>
        <taxon>Extremaceae</taxon>
        <taxon>Extremus</taxon>
    </lineage>
</organism>
<proteinExistence type="predicted"/>
<accession>A0AAJ0DE05</accession>
<comment type="caution">
    <text evidence="2">The sequence shown here is derived from an EMBL/GenBank/DDBJ whole genome shotgun (WGS) entry which is preliminary data.</text>
</comment>
<protein>
    <submittedName>
        <fullName evidence="2">RNA polymerase III-inhibiting protein maf1</fullName>
    </submittedName>
</protein>
<dbReference type="Proteomes" id="UP001271007">
    <property type="component" value="Unassembled WGS sequence"/>
</dbReference>
<reference evidence="2" key="1">
    <citation type="submission" date="2023-04" db="EMBL/GenBank/DDBJ databases">
        <title>Black Yeasts Isolated from many extreme environments.</title>
        <authorList>
            <person name="Coleine C."/>
            <person name="Stajich J.E."/>
            <person name="Selbmann L."/>
        </authorList>
    </citation>
    <scope>NUCLEOTIDE SEQUENCE</scope>
    <source>
        <strain evidence="2">CCFEE 5312</strain>
    </source>
</reference>
<gene>
    <name evidence="2" type="primary">MAF1</name>
    <name evidence="2" type="ORF">LTR09_006501</name>
</gene>
<evidence type="ECO:0000313" key="2">
    <source>
        <dbReference type="EMBL" id="KAK3052291.1"/>
    </source>
</evidence>
<sequence>MSLLLTDFDKRLDANLFEEIEEHYNSYNREFDEEFDETLDEISDEMKVCHTPFDDPSALVTGRLCEGWLCEAIAESWPRTEPAASSDYLPLRDFQPVTNALNFSKPDLHVIGGCDVYTTKPAGNDKKLYKSIENDLNSQHESLVRLSASLSPPPTTARSEDSNGSEQSSRGTKRARSTGPPVIDLSRASPFGSFSKISARRTFAYLIATLNASHPDYDFSHSLRPSDFRKERSLQRVMAGFDGMMHNLRPRQTNYLPGSYLPPSPPTRNSKSAPKVRRAVPDTWTPAMWPIIDKEMSLRECEMYSYAPNGDAFDGEEGALWSVHYFFFHKEKKRVCYLYLRGLSVISHSPVNAPKHLFGLTRAQRRKASSIFVGEGANKRAKYWFGGSSDAVEYSGHEDDDDDDMGMDDAQDDEYEVPYMDLDDIRSDLADGYYSTDDFDEGYAEEGWKPIRGVRNWDEEVGGMMDF</sequence>
<dbReference type="GO" id="GO:0016480">
    <property type="term" value="P:negative regulation of transcription by RNA polymerase III"/>
    <property type="evidence" value="ECO:0007669"/>
    <property type="project" value="InterPro"/>
</dbReference>
<feature type="region of interest" description="Disordered" evidence="1">
    <location>
        <begin position="149"/>
        <end position="185"/>
    </location>
</feature>
<dbReference type="PANTHER" id="PTHR22504:SF0">
    <property type="entry name" value="REPRESSOR OF RNA POLYMERASE III TRANSCRIPTION MAF1 HOMOLOG"/>
    <property type="match status" value="1"/>
</dbReference>
<feature type="region of interest" description="Disordered" evidence="1">
    <location>
        <begin position="255"/>
        <end position="277"/>
    </location>
</feature>
<dbReference type="AlphaFoldDB" id="A0AAJ0DE05"/>
<dbReference type="InterPro" id="IPR015257">
    <property type="entry name" value="Maf1"/>
</dbReference>
<dbReference type="EMBL" id="JAWDJX010000021">
    <property type="protein sequence ID" value="KAK3052291.1"/>
    <property type="molecule type" value="Genomic_DNA"/>
</dbReference>
<dbReference type="GO" id="GO:0005634">
    <property type="term" value="C:nucleus"/>
    <property type="evidence" value="ECO:0007669"/>
    <property type="project" value="TreeGrafter"/>
</dbReference>
<dbReference type="GO" id="GO:0000994">
    <property type="term" value="F:RNA polymerase III core binding"/>
    <property type="evidence" value="ECO:0007669"/>
    <property type="project" value="TreeGrafter"/>
</dbReference>
<evidence type="ECO:0000313" key="3">
    <source>
        <dbReference type="Proteomes" id="UP001271007"/>
    </source>
</evidence>
<keyword evidence="3" id="KW-1185">Reference proteome</keyword>
<dbReference type="FunFam" id="3.40.1000.50:FF:000004">
    <property type="entry name" value="Repressor of RNA polymerase III transcription MAF1"/>
    <property type="match status" value="1"/>
</dbReference>
<dbReference type="PANTHER" id="PTHR22504">
    <property type="entry name" value="REPRESSOR OF RNA POLYMERASE III TRANSCRIPTION MAF1"/>
    <property type="match status" value="1"/>
</dbReference>
<dbReference type="Gene3D" id="3.40.1000.50">
    <property type="entry name" value="Repressor of RNA polymerase III transcription Maf1"/>
    <property type="match status" value="1"/>
</dbReference>
<evidence type="ECO:0000256" key="1">
    <source>
        <dbReference type="SAM" id="MobiDB-lite"/>
    </source>
</evidence>
<dbReference type="InterPro" id="IPR038564">
    <property type="entry name" value="Maf1_sf"/>
</dbReference>